<dbReference type="InterPro" id="IPR002921">
    <property type="entry name" value="Fungal_lipase-type"/>
</dbReference>
<evidence type="ECO:0000256" key="8">
    <source>
        <dbReference type="ARBA" id="ARBA00022753"/>
    </source>
</evidence>
<evidence type="ECO:0000259" key="19">
    <source>
        <dbReference type="Pfam" id="PF01764"/>
    </source>
</evidence>
<gene>
    <name evidence="20" type="ORF">AYI68_g598</name>
</gene>
<comment type="caution">
    <text evidence="20">The sequence shown here is derived from an EMBL/GenBank/DDBJ whole genome shotgun (WGS) entry which is preliminary data.</text>
</comment>
<keyword evidence="15" id="KW-0472">Membrane</keyword>
<evidence type="ECO:0000256" key="18">
    <source>
        <dbReference type="ARBA" id="ARBA00029828"/>
    </source>
</evidence>
<sequence>MANNVCNQNCLLEKILGDRSYIPPELDIIIDVILRYPDSYIALTGHSFGGSIATLAGLFLGVPAVSFEAPGDQLAATILGFLTPSSNFYKRLSIWHVRHTADPIYIGDCVVSDSLCQLDGYNIDSKCHF</sequence>
<dbReference type="Pfam" id="PF01764">
    <property type="entry name" value="Lipase_3"/>
    <property type="match status" value="1"/>
</dbReference>
<accession>A0A1R0H7R1</accession>
<dbReference type="GO" id="GO:0006660">
    <property type="term" value="P:phosphatidylserine catabolic process"/>
    <property type="evidence" value="ECO:0007669"/>
    <property type="project" value="TreeGrafter"/>
</dbReference>
<evidence type="ECO:0000313" key="20">
    <source>
        <dbReference type="EMBL" id="OLY85220.1"/>
    </source>
</evidence>
<proteinExistence type="inferred from homology"/>
<evidence type="ECO:0000256" key="6">
    <source>
        <dbReference type="ARBA" id="ARBA00013279"/>
    </source>
</evidence>
<keyword evidence="10" id="KW-0442">Lipid degradation</keyword>
<keyword evidence="13" id="KW-0072">Autophagy</keyword>
<evidence type="ECO:0000256" key="11">
    <source>
        <dbReference type="ARBA" id="ARBA00022968"/>
    </source>
</evidence>
<keyword evidence="11" id="KW-0735">Signal-anchor</keyword>
<evidence type="ECO:0000256" key="4">
    <source>
        <dbReference type="ARBA" id="ARBA00010701"/>
    </source>
</evidence>
<keyword evidence="8" id="KW-0967">Endosome</keyword>
<comment type="catalytic activity">
    <reaction evidence="1">
        <text>a triacylglycerol + H2O = a diacylglycerol + a fatty acid + H(+)</text>
        <dbReference type="Rhea" id="RHEA:12044"/>
        <dbReference type="ChEBI" id="CHEBI:15377"/>
        <dbReference type="ChEBI" id="CHEBI:15378"/>
        <dbReference type="ChEBI" id="CHEBI:17855"/>
        <dbReference type="ChEBI" id="CHEBI:18035"/>
        <dbReference type="ChEBI" id="CHEBI:28868"/>
        <dbReference type="EC" id="3.1.1.3"/>
    </reaction>
</comment>
<evidence type="ECO:0000256" key="17">
    <source>
        <dbReference type="ARBA" id="ARBA00024663"/>
    </source>
</evidence>
<protein>
    <recommendedName>
        <fullName evidence="6">triacylglycerol lipase</fullName>
        <ecNumber evidence="6">3.1.1.3</ecNumber>
    </recommendedName>
    <alternativeName>
        <fullName evidence="18">Autophagy-related protein 15</fullName>
    </alternativeName>
</protein>
<keyword evidence="9" id="KW-0378">Hydrolase</keyword>
<keyword evidence="14" id="KW-0443">Lipid metabolism</keyword>
<dbReference type="GO" id="GO:0046461">
    <property type="term" value="P:neutral lipid catabolic process"/>
    <property type="evidence" value="ECO:0007669"/>
    <property type="project" value="TreeGrafter"/>
</dbReference>
<dbReference type="OrthoDB" id="58570at2759"/>
<feature type="domain" description="Fungal lipase-type" evidence="19">
    <location>
        <begin position="31"/>
        <end position="60"/>
    </location>
</feature>
<evidence type="ECO:0000256" key="10">
    <source>
        <dbReference type="ARBA" id="ARBA00022963"/>
    </source>
</evidence>
<evidence type="ECO:0000256" key="14">
    <source>
        <dbReference type="ARBA" id="ARBA00023098"/>
    </source>
</evidence>
<comment type="subcellular location">
    <subcellularLocation>
        <location evidence="3">Endosome</location>
        <location evidence="3">Multivesicular body membrane</location>
        <topology evidence="3">Single-pass type II membrane protein</topology>
    </subcellularLocation>
    <subcellularLocation>
        <location evidence="2">Prevacuolar compartment membrane</location>
        <topology evidence="2">Single-pass type II membrane protein</topology>
    </subcellularLocation>
</comment>
<reference evidence="20 21" key="1">
    <citation type="journal article" date="2016" name="Mol. Biol. Evol.">
        <title>Genome-Wide Survey of Gut Fungi (Harpellales) Reveals the First Horizontally Transferred Ubiquitin Gene from a Mosquito Host.</title>
        <authorList>
            <person name="Wang Y."/>
            <person name="White M.M."/>
            <person name="Kvist S."/>
            <person name="Moncalvo J.M."/>
        </authorList>
    </citation>
    <scope>NUCLEOTIDE SEQUENCE [LARGE SCALE GENOMIC DNA]</scope>
    <source>
        <strain evidence="20 21">ALG-7-W6</strain>
    </source>
</reference>
<dbReference type="SUPFAM" id="SSF53474">
    <property type="entry name" value="alpha/beta-Hydrolases"/>
    <property type="match status" value="1"/>
</dbReference>
<dbReference type="InterPro" id="IPR050805">
    <property type="entry name" value="ATG15_Lipase"/>
</dbReference>
<dbReference type="GO" id="GO:0004620">
    <property type="term" value="F:phospholipase activity"/>
    <property type="evidence" value="ECO:0007669"/>
    <property type="project" value="TreeGrafter"/>
</dbReference>
<evidence type="ECO:0000256" key="5">
    <source>
        <dbReference type="ARBA" id="ARBA00011137"/>
    </source>
</evidence>
<dbReference type="AlphaFoldDB" id="A0A1R0H7R1"/>
<dbReference type="GO" id="GO:0005775">
    <property type="term" value="C:vacuolar lumen"/>
    <property type="evidence" value="ECO:0007669"/>
    <property type="project" value="TreeGrafter"/>
</dbReference>
<comment type="function">
    <text evidence="17">Lipase which is essential for lysis of subvacuolar cytoplasm to vacuole targeted bodies and intravacuolar autophagic bodies. Involved in the lysis of intravacuolar multivesicular body (MVB) vesicles. The intravacuolar membrane disintegration by ATG15 is critical to life span extension.</text>
</comment>
<evidence type="ECO:0000313" key="21">
    <source>
        <dbReference type="Proteomes" id="UP000187455"/>
    </source>
</evidence>
<evidence type="ECO:0000256" key="2">
    <source>
        <dbReference type="ARBA" id="ARBA00004270"/>
    </source>
</evidence>
<evidence type="ECO:0000256" key="9">
    <source>
        <dbReference type="ARBA" id="ARBA00022801"/>
    </source>
</evidence>
<dbReference type="GO" id="GO:0004806">
    <property type="term" value="F:triacylglycerol lipase activity"/>
    <property type="evidence" value="ECO:0007669"/>
    <property type="project" value="UniProtKB-EC"/>
</dbReference>
<comment type="similarity">
    <text evidence="4">Belongs to the AB hydrolase superfamily. Lipase family.</text>
</comment>
<keyword evidence="21" id="KW-1185">Reference proteome</keyword>
<evidence type="ECO:0000256" key="16">
    <source>
        <dbReference type="ARBA" id="ARBA00023180"/>
    </source>
</evidence>
<dbReference type="GO" id="GO:0032585">
    <property type="term" value="C:multivesicular body membrane"/>
    <property type="evidence" value="ECO:0007669"/>
    <property type="project" value="UniProtKB-SubCell"/>
</dbReference>
<dbReference type="PANTHER" id="PTHR47175:SF2">
    <property type="entry name" value="LIPASE ATG15-RELATED"/>
    <property type="match status" value="1"/>
</dbReference>
<dbReference type="PANTHER" id="PTHR47175">
    <property type="entry name" value="LIPASE ATG15-RELATED"/>
    <property type="match status" value="1"/>
</dbReference>
<comment type="subunit">
    <text evidence="5">Binds to both phosphatidylinositol (PI) and phosphatidylinositol 3,5-bisphosphate (PIP2).</text>
</comment>
<evidence type="ECO:0000256" key="12">
    <source>
        <dbReference type="ARBA" id="ARBA00022989"/>
    </source>
</evidence>
<dbReference type="EC" id="3.1.1.3" evidence="6"/>
<evidence type="ECO:0000256" key="7">
    <source>
        <dbReference type="ARBA" id="ARBA00022692"/>
    </source>
</evidence>
<dbReference type="InterPro" id="IPR029058">
    <property type="entry name" value="AB_hydrolase_fold"/>
</dbReference>
<dbReference type="Proteomes" id="UP000187455">
    <property type="component" value="Unassembled WGS sequence"/>
</dbReference>
<evidence type="ECO:0000256" key="1">
    <source>
        <dbReference type="ARBA" id="ARBA00001024"/>
    </source>
</evidence>
<dbReference type="STRING" id="133383.A0A1R0H7R1"/>
<organism evidence="20 21">
    <name type="scientific">Smittium mucronatum</name>
    <dbReference type="NCBI Taxonomy" id="133383"/>
    <lineage>
        <taxon>Eukaryota</taxon>
        <taxon>Fungi</taxon>
        <taxon>Fungi incertae sedis</taxon>
        <taxon>Zoopagomycota</taxon>
        <taxon>Kickxellomycotina</taxon>
        <taxon>Harpellomycetes</taxon>
        <taxon>Harpellales</taxon>
        <taxon>Legeriomycetaceae</taxon>
        <taxon>Smittium</taxon>
    </lineage>
</organism>
<keyword evidence="12" id="KW-1133">Transmembrane helix</keyword>
<dbReference type="GO" id="GO:0034496">
    <property type="term" value="P:multivesicular body membrane disassembly"/>
    <property type="evidence" value="ECO:0007669"/>
    <property type="project" value="TreeGrafter"/>
</dbReference>
<evidence type="ECO:0000256" key="13">
    <source>
        <dbReference type="ARBA" id="ARBA00023006"/>
    </source>
</evidence>
<dbReference type="GO" id="GO:0034727">
    <property type="term" value="P:piecemeal microautophagy of the nucleus"/>
    <property type="evidence" value="ECO:0007669"/>
    <property type="project" value="TreeGrafter"/>
</dbReference>
<dbReference type="Gene3D" id="3.40.50.1820">
    <property type="entry name" value="alpha/beta hydrolase"/>
    <property type="match status" value="1"/>
</dbReference>
<keyword evidence="7" id="KW-0812">Transmembrane</keyword>
<keyword evidence="16" id="KW-0325">Glycoprotein</keyword>
<name>A0A1R0H7R1_9FUNG</name>
<evidence type="ECO:0000256" key="15">
    <source>
        <dbReference type="ARBA" id="ARBA00023136"/>
    </source>
</evidence>
<dbReference type="EMBL" id="LSSL01000185">
    <property type="protein sequence ID" value="OLY85220.1"/>
    <property type="molecule type" value="Genomic_DNA"/>
</dbReference>
<evidence type="ECO:0000256" key="3">
    <source>
        <dbReference type="ARBA" id="ARBA00004343"/>
    </source>
</evidence>